<keyword evidence="2" id="KW-1185">Reference proteome</keyword>
<reference evidence="1 2" key="1">
    <citation type="journal article" date="2022" name="Nat. Plants">
        <title>Genomes of leafy and leafless Platanthera orchids illuminate the evolution of mycoheterotrophy.</title>
        <authorList>
            <person name="Li M.H."/>
            <person name="Liu K.W."/>
            <person name="Li Z."/>
            <person name="Lu H.C."/>
            <person name="Ye Q.L."/>
            <person name="Zhang D."/>
            <person name="Wang J.Y."/>
            <person name="Li Y.F."/>
            <person name="Zhong Z.M."/>
            <person name="Liu X."/>
            <person name="Yu X."/>
            <person name="Liu D.K."/>
            <person name="Tu X.D."/>
            <person name="Liu B."/>
            <person name="Hao Y."/>
            <person name="Liao X.Y."/>
            <person name="Jiang Y.T."/>
            <person name="Sun W.H."/>
            <person name="Chen J."/>
            <person name="Chen Y.Q."/>
            <person name="Ai Y."/>
            <person name="Zhai J.W."/>
            <person name="Wu S.S."/>
            <person name="Zhou Z."/>
            <person name="Hsiao Y.Y."/>
            <person name="Wu W.L."/>
            <person name="Chen Y.Y."/>
            <person name="Lin Y.F."/>
            <person name="Hsu J.L."/>
            <person name="Li C.Y."/>
            <person name="Wang Z.W."/>
            <person name="Zhao X."/>
            <person name="Zhong W.Y."/>
            <person name="Ma X.K."/>
            <person name="Ma L."/>
            <person name="Huang J."/>
            <person name="Chen G.Z."/>
            <person name="Huang M.Z."/>
            <person name="Huang L."/>
            <person name="Peng D.H."/>
            <person name="Luo Y.B."/>
            <person name="Zou S.Q."/>
            <person name="Chen S.P."/>
            <person name="Lan S."/>
            <person name="Tsai W.C."/>
            <person name="Van de Peer Y."/>
            <person name="Liu Z.J."/>
        </authorList>
    </citation>
    <scope>NUCLEOTIDE SEQUENCE [LARGE SCALE GENOMIC DNA]</scope>
    <source>
        <strain evidence="1">Lor288</strain>
    </source>
</reference>
<evidence type="ECO:0000313" key="1">
    <source>
        <dbReference type="EMBL" id="KAK8965470.1"/>
    </source>
</evidence>
<evidence type="ECO:0000313" key="2">
    <source>
        <dbReference type="Proteomes" id="UP001412067"/>
    </source>
</evidence>
<dbReference type="Proteomes" id="UP001412067">
    <property type="component" value="Unassembled WGS sequence"/>
</dbReference>
<gene>
    <name evidence="1" type="ORF">KSP40_PGU013818</name>
</gene>
<protein>
    <recommendedName>
        <fullName evidence="3">Secreted protein</fullName>
    </recommendedName>
</protein>
<proteinExistence type="predicted"/>
<sequence>MVGRLIRVIWGISVPGSLAGRFMRSTQSLIAGVVLTMAPPLIRGLEVGVHFPRRSSAARNACLFTAEIRRRMIGWTIYSSLFLACKDCAAGA</sequence>
<accession>A0ABR2MMU3</accession>
<organism evidence="1 2">
    <name type="scientific">Platanthera guangdongensis</name>
    <dbReference type="NCBI Taxonomy" id="2320717"/>
    <lineage>
        <taxon>Eukaryota</taxon>
        <taxon>Viridiplantae</taxon>
        <taxon>Streptophyta</taxon>
        <taxon>Embryophyta</taxon>
        <taxon>Tracheophyta</taxon>
        <taxon>Spermatophyta</taxon>
        <taxon>Magnoliopsida</taxon>
        <taxon>Liliopsida</taxon>
        <taxon>Asparagales</taxon>
        <taxon>Orchidaceae</taxon>
        <taxon>Orchidoideae</taxon>
        <taxon>Orchideae</taxon>
        <taxon>Orchidinae</taxon>
        <taxon>Platanthera</taxon>
    </lineage>
</organism>
<name>A0ABR2MMU3_9ASPA</name>
<dbReference type="EMBL" id="JBBWWR010000006">
    <property type="protein sequence ID" value="KAK8965470.1"/>
    <property type="molecule type" value="Genomic_DNA"/>
</dbReference>
<evidence type="ECO:0008006" key="3">
    <source>
        <dbReference type="Google" id="ProtNLM"/>
    </source>
</evidence>
<comment type="caution">
    <text evidence="1">The sequence shown here is derived from an EMBL/GenBank/DDBJ whole genome shotgun (WGS) entry which is preliminary data.</text>
</comment>